<dbReference type="Pfam" id="PF20009">
    <property type="entry name" value="GEVED"/>
    <property type="match status" value="1"/>
</dbReference>
<dbReference type="Pfam" id="PF17963">
    <property type="entry name" value="Big_9"/>
    <property type="match status" value="3"/>
</dbReference>
<dbReference type="Pfam" id="PF00404">
    <property type="entry name" value="Dockerin_1"/>
    <property type="match status" value="1"/>
</dbReference>
<dbReference type="Gene3D" id="1.10.1330.10">
    <property type="entry name" value="Dockerin domain"/>
    <property type="match status" value="1"/>
</dbReference>
<feature type="region of interest" description="Disordered" evidence="1">
    <location>
        <begin position="6008"/>
        <end position="6028"/>
    </location>
</feature>
<evidence type="ECO:0000259" key="3">
    <source>
        <dbReference type="Pfam" id="PF20009"/>
    </source>
</evidence>
<reference evidence="4 5" key="1">
    <citation type="submission" date="2019-02" db="EMBL/GenBank/DDBJ databases">
        <title>Deep-cultivation of Planctomycetes and their phenomic and genomic characterization uncovers novel biology.</title>
        <authorList>
            <person name="Wiegand S."/>
            <person name="Jogler M."/>
            <person name="Boedeker C."/>
            <person name="Pinto D."/>
            <person name="Vollmers J."/>
            <person name="Rivas-Marin E."/>
            <person name="Kohn T."/>
            <person name="Peeters S.H."/>
            <person name="Heuer A."/>
            <person name="Rast P."/>
            <person name="Oberbeckmann S."/>
            <person name="Bunk B."/>
            <person name="Jeske O."/>
            <person name="Meyerdierks A."/>
            <person name="Storesund J.E."/>
            <person name="Kallscheuer N."/>
            <person name="Luecker S."/>
            <person name="Lage O.M."/>
            <person name="Pohl T."/>
            <person name="Merkel B.J."/>
            <person name="Hornburger P."/>
            <person name="Mueller R.-W."/>
            <person name="Bruemmer F."/>
            <person name="Labrenz M."/>
            <person name="Spormann A.M."/>
            <person name="Op Den Camp H."/>
            <person name="Overmann J."/>
            <person name="Amann R."/>
            <person name="Jetten M.S.M."/>
            <person name="Mascher T."/>
            <person name="Medema M.H."/>
            <person name="Devos D.P."/>
            <person name="Kaster A.-K."/>
            <person name="Ovreas L."/>
            <person name="Rohde M."/>
            <person name="Galperin M.Y."/>
            <person name="Jogler C."/>
        </authorList>
    </citation>
    <scope>NUCLEOTIDE SEQUENCE [LARGE SCALE GENOMIC DNA]</scope>
    <source>
        <strain evidence="4 5">Poly51</strain>
    </source>
</reference>
<feature type="domain" description="RapA2 cadherin-like" evidence="2">
    <location>
        <begin position="6324"/>
        <end position="6401"/>
    </location>
</feature>
<protein>
    <submittedName>
        <fullName evidence="4">Dockerin type I repeat protein</fullName>
    </submittedName>
</protein>
<proteinExistence type="predicted"/>
<dbReference type="GO" id="GO:0000272">
    <property type="term" value="P:polysaccharide catabolic process"/>
    <property type="evidence" value="ECO:0007669"/>
    <property type="project" value="InterPro"/>
</dbReference>
<dbReference type="SUPFAM" id="SSF63446">
    <property type="entry name" value="Type I dockerin domain"/>
    <property type="match status" value="1"/>
</dbReference>
<dbReference type="InterPro" id="IPR002105">
    <property type="entry name" value="Dockerin_1_rpt"/>
</dbReference>
<accession>A0A5C6EEM9</accession>
<organism evidence="4 5">
    <name type="scientific">Rubripirellula tenax</name>
    <dbReference type="NCBI Taxonomy" id="2528015"/>
    <lineage>
        <taxon>Bacteria</taxon>
        <taxon>Pseudomonadati</taxon>
        <taxon>Planctomycetota</taxon>
        <taxon>Planctomycetia</taxon>
        <taxon>Pirellulales</taxon>
        <taxon>Pirellulaceae</taxon>
        <taxon>Rubripirellula</taxon>
    </lineage>
</organism>
<dbReference type="Gene3D" id="2.60.120.380">
    <property type="match status" value="2"/>
</dbReference>
<evidence type="ECO:0000259" key="2">
    <source>
        <dbReference type="Pfam" id="PF17803"/>
    </source>
</evidence>
<feature type="compositionally biased region" description="Polar residues" evidence="1">
    <location>
        <begin position="6010"/>
        <end position="6028"/>
    </location>
</feature>
<dbReference type="NCBIfam" id="NF012211">
    <property type="entry name" value="tand_rpt_95"/>
    <property type="match status" value="3"/>
</dbReference>
<dbReference type="GO" id="GO:0004553">
    <property type="term" value="F:hydrolase activity, hydrolyzing O-glycosyl compounds"/>
    <property type="evidence" value="ECO:0007669"/>
    <property type="project" value="InterPro"/>
</dbReference>
<dbReference type="OrthoDB" id="247526at2"/>
<dbReference type="EMBL" id="SJPW01000007">
    <property type="protein sequence ID" value="TWU47288.1"/>
    <property type="molecule type" value="Genomic_DNA"/>
</dbReference>
<dbReference type="InterPro" id="IPR040853">
    <property type="entry name" value="RapA2_cadherin-like"/>
</dbReference>
<dbReference type="Proteomes" id="UP000318288">
    <property type="component" value="Unassembled WGS sequence"/>
</dbReference>
<evidence type="ECO:0000313" key="4">
    <source>
        <dbReference type="EMBL" id="TWU47288.1"/>
    </source>
</evidence>
<feature type="domain" description="GEVED" evidence="3">
    <location>
        <begin position="4598"/>
        <end position="4676"/>
    </location>
</feature>
<evidence type="ECO:0000313" key="5">
    <source>
        <dbReference type="Proteomes" id="UP000318288"/>
    </source>
</evidence>
<dbReference type="Gene3D" id="2.60.40.3440">
    <property type="match status" value="3"/>
</dbReference>
<dbReference type="Gene3D" id="2.160.20.10">
    <property type="entry name" value="Single-stranded right-handed beta-helix, Pectin lyase-like"/>
    <property type="match status" value="1"/>
</dbReference>
<keyword evidence="5" id="KW-1185">Reference proteome</keyword>
<feature type="compositionally biased region" description="Basic residues" evidence="1">
    <location>
        <begin position="1"/>
        <end position="11"/>
    </location>
</feature>
<dbReference type="RefSeq" id="WP_146460985.1">
    <property type="nucleotide sequence ID" value="NZ_SJPW01000007.1"/>
</dbReference>
<feature type="region of interest" description="Disordered" evidence="1">
    <location>
        <begin position="1"/>
        <end position="23"/>
    </location>
</feature>
<comment type="caution">
    <text evidence="4">The sequence shown here is derived from an EMBL/GenBank/DDBJ whole genome shotgun (WGS) entry which is preliminary data.</text>
</comment>
<name>A0A5C6EEM9_9BACT</name>
<dbReference type="SMART" id="SM00710">
    <property type="entry name" value="PbH1"/>
    <property type="match status" value="9"/>
</dbReference>
<dbReference type="Gene3D" id="2.60.40.2810">
    <property type="match status" value="1"/>
</dbReference>
<evidence type="ECO:0000256" key="1">
    <source>
        <dbReference type="SAM" id="MobiDB-lite"/>
    </source>
</evidence>
<dbReference type="InterPro" id="IPR012334">
    <property type="entry name" value="Pectin_lyas_fold"/>
</dbReference>
<dbReference type="Pfam" id="PF17803">
    <property type="entry name" value="Cadherin_4"/>
    <property type="match status" value="1"/>
</dbReference>
<dbReference type="InterPro" id="IPR045474">
    <property type="entry name" value="GEVED"/>
</dbReference>
<dbReference type="InterPro" id="IPR036439">
    <property type="entry name" value="Dockerin_dom_sf"/>
</dbReference>
<dbReference type="InterPro" id="IPR006626">
    <property type="entry name" value="PbH1"/>
</dbReference>
<sequence length="6804" mass="714566">MTKRRTLRRRSTSNTSSRSLHHETLEKRELLAAEFGPRLISVATNSGTQFDLAGNNPLFEAPREVTFRFDGGQEINPATLSAFKFTASGGDGGFTEGNEVDVTPGFIGLGDSSRIVIARFASDLPDDQYRISISGYDDTANGLVALRNIDGDLFQPTSTINPATPSQDILMNIEVGPRVVAVVPQPIDYTTTPRTQLRNTIHVYFNNDALVNPSTPVVTSTGSPSDPTVVRPAFYNLFFTDDTVETGDDVVHNPTSVTFEAALNRATLTFSADLSTLTTSGDGTFRLRVGSSQALPTSLAPDTSDITTDVGDTFSAARDLGISFGSAGDASVTIGGVIEAPVGNTVQWPGIDSPGVRDDRRDAQVVGRADTTDGVDVFFYNFANLYGTDASQLPLENAITPAQQQRTREILDLYSQSLGVQFIETEDQGLQIVTGDLRALVETASTGPGLPFQEFRVNDEDPSRGVLILDAGENWYDGYGLSPDARPSWFVEALRGVGSLLGIGNTFEQVPGVASGSLPGLYDPTLFPVTTAANGFSIEPDFLSTSDIIPGQALHRPEIRDADLYKFTVEKTGRISIESFAQRLQDTSLLDTDLQLWKLNATTGKYDLVARNADFYGNDSFIGIDVAPNSGGAAATYVLGVTAAGNEDYNPNIEGSGGGGRSQGRYDMRISFVSSQVNTIVDTNESRLDGDSDGQQGGDFNFWFRVTKTKDLAAVGEPRTLFVSPTVGTNTTARGTVDAPLQTIAYALSQSRPGDIVRLLPDGGTDGRIDTTADNRAYEIGRASNGSILADGETLRVPKGVTVMVDAGSILKLRSAKISVGSESVDEDRSLAAFQVLGAPFLVDRDGAIIDGTVDITSYREESRDGVLLGADTNLLTTTPTPGDWAGIEFRHDFDYSEGRKVWENEGIFLDYVSHADIRYGGGSVQLTDPVVTPLQMLEARPTLVYNSISQSRDAAMSADPNSFAETNFAAPVFQQASLDRFGTTFTSDYDRVGPFIRGNVLSNNSINGLFVRVVTPAAGQREPMTVAGRFDDADIVHTLSEVLVLQGEPGGPVLLEERPDVVSSTIVPAAGTGVGTLVDGTTLDYRITFVNQNGFESLASLPTRSVDVTTSGAVVLGSLPTAPAEYSGRRLYRQTPSGDYELVTTLDRVSTTYTDTGVTRGGLLSSAAIAATNDIRLLPRTNARLSVDPGLVVKLESARIEVTFGADFYAEGVDGKPVVFTSRTDDRYGAGGTFDTTNDGDSISPTPGDWSGLVFRQGSSASIDYATISYGGGDSATSGELSSFNPIEILQADVRVAHSTFANNASGDNDGYGIRDGIGFNSAATIFVRGAQPILVDNTIIDNDGAAISINPDALNYLSVRDRGRGTGAVDVFVTDGDNQGPLIAANKLDNNTVNGLFIRNESLTTESVWDDADIVHVVEESVYVYNHHQRSGLRLKSDPNQSLVVKFQAGGSINAEHVNTDVTDSIGGTVQVLGQPGFPVVMTSASDCSVGAGFTPDGVAQTDTLNENTCVSGDVIFGPMIDQFTDSGPNIDEWSIVADDSGSISVTVYDSDQGIISLNGGTPVTLNNETRTITINNVAPGSVHVFTHELIGTLTHYRPVFSGASQVFFVENRTSPNDVFNSASGTGTETGSNLELGFDERFDTLPSKFADTTYFYDLDVGDQITWRGFFDDFPGGADAVQVDLIAPDGTIVQSVNTQPILPNAGTTLNATVGANQAGFWGVKLTAPESIEPFAGHYLMDVEVTGAGGARDVQKSVRHYLLKDSFLASPFGLAAAGDWYGIIIQPGANDRNVAFIGEAERSVSTLSAVNAIPTNAQILGSLAQDEKSSDENRRLGFNVRGSLSQNGDIDVYSFKASGGTEVFIDIDDTDFGLDTVVELIDINGNILALSNSSITESVTPTSLVNNIGPGRVLPLRKTGIDIVETPNAMDAGMRVVLPGNSANPDNVYYVRVRSSNLRPGDFASRLTTSSLVGAGLSSGQYQLSIRLRETDEIAGSTIRLADIRFAFNAIDIPAAPSHSPLAGEHAEELNENGIDVNDGGTAFNGTEGSAQFANANGDPLGALSFSDRGTLRVSGTLGNQVLQSDPQFGLLSEQDIDVYRVDLFSNVQEPNIIGENRFVSTTFDIDYADQLGRPNTSIAVYSSAGRLILHSRDSNIADDQGRPTDGNDMTNLSAGSGGTLDAYIGPVELQVGTYYVVVSSAQMIPSSLDQMFENNPVDSNVRILPIDSSRRLVEENFFDSSLGVNSSSNVFFNGQETVSLKTAAELPSLAPVFDETSLVPYKLEDVRLFVTLDQGLTGTNQSTLVTIDPFTGRLERTIGQFGQPVGDLAMRRDGELFSYSLGPQTGNQTNGNSGNFLNISSANAAANNSGDDGLTFRRNNQAGTGTEGDDNAQLLINAMAFVPSTNTSAVPGNNPNIPDGERAFALGDRDNFGRGEIPDALRRNILYSVVANSGAATNQGSTNAMLDRNFPNAPFSDALGAASNKRELGIVDTGQFIDSPTDPDGNLVNGGSITGIAIDPVQGTSLLYAVSDQGYVYTFNPFDQRSVDVDGDPNNQYTEVINSTNHGLVTPDPDDFTSTFNGFVRFSSLTMGPRITERADTFGLGPFAQVMFGITAEGWIYTMQIDPVTNRVAPAHVLMDGRASIPMADAFGNTLGVAPTGAAFSIREENLWHQTTDRGTDDGHGLFVAPDQSRIRTLGGSSLYFGVEIDGNADNNTIEGGNGTLNPGGAHGSVVSRPISLDGYSSGDKPTLYFNYFLETENDPDYDPPSNGINNQQVDAFRVFAAGDDGQWRLLTTNDTYRSFSNVPSDDEYDLFALNGGIPIQETFENTGDWRQARVDLSPLAGHKNVQLRFDFSTAGGMQSQFFDNGYLTEIQATPGTDIVEGSGFGLFSNTTFDFANFEFVRGAAVNVPDPTTIVDGQLVSFTGPDGNTTTLRLTTGPELAATDLNIAPTDLAADLATKIATRLQTLAPTLLAVANGNQVIASEAQTFLLEPAGFGSATAIQNLPNGNVPVFYASTMTMQQVRDSIRQSLANGIGNVDVTTGITTATLQNYPEYGTNRIRVYNQNFFSNTSALGFSTFLPGDEFGAAASTSVSNTQINTRPGSNNNVEGVYIDDIVVGFAERGEVVYNAPVNRNFSVLPEQRTFTFTDEQVPEFPNEILVGGYTLEVRKSSDYGVPEDYDPIRLQLNEQFGLGRSFDTNDRLTDGVTLIVPSAETVVDGDTFVLSNGTASLTFEFDSNNNVTAGRIPVPFTPIGVGTAFSPDTDESDVLARNVRDAINSTAARNVLGIRAGGGDSSDLGALTGNRVELFGSSIQVNPSAGRFIKVDMVNEETFYGRESARTIPSVDHDAQTAVNSIFYDTFARATVTDYVNGNTDTLVAVGKIGDHVGTGDGNELILDVPSNDVDIVKIYLRAGDAIDVDLDTIGWTRGTVLVDPLLEIYADVAGIPTLVPTATSLRAPGETTDGLSILGFTAPASGYYYVRVAAEPGFFFGTDSFGDYQLTIRPNGFLSKDILMVDYHFGFGDANTFRDQGQLIIESNFIRNFTNTGIRATFDPGEPSVDDDANFTSTPLDRRPGSATLLRNENSDRLLPGTVITNNVVITDSGTGIEFSGEVAGSGDSPVPTPFGRIVNNTVVGNGSGTGISVSGGASPTVLNNIIANFGVGVDVAGNSLSTEVNGNALQGNGTNATVTLSATNFIIPVGTPLFQNADAGIYIPAEGSVVIDSSFASLNDRSNFDNTVKQPVGISSSPIIAPSFDAYGIPRVDDPNVATPGGVGANVFIDRGAIDRSDVVRPIATLVSPLDFNSAAGGQVDGGDIDPSESFVRLTEGSVEFFEIQLTDPSGSGPDGRTITSQTVLLTENGRRLVPGVDYTFGYSDNSRLIRLTPLAGLWRTDAVYEITLNNQTRIAYQAPAGDEITDGDQVTLTDNAGNRVTFEYESGYAVAVPQTTLLTIEGANNAFADRETFVVTAPNGNSITFEFNLVGSTTGGRVPIELSSASTLTQVRNAILASFASPAPGAAGQTVQQFLDLAPVAVGNDAIQLGTLVGHAVTSASPGLTVSGQTGGVVDGQTFVYTTAAAMVTFEFDSDGSTAAGNVAIPMTRQSTPSEVAQAIVTAVRGQGLGLGGAVATEDGTVVLGGQTGDLVDTTASALTLQGAPGVASKLSLTIPPASTGASIDGDTFTVTHEGATTTFRYTTDPNFVSADRLVLLAPTDLINTIATKSAVAIAAAFPGDLLATAAGATILIGEPSAATSSTTTSVTGGSAGLIPGGISGGAIAVNYLPTSPRNSIAATLQSAIAASPLNVSTFEAGGGTILISGGASLLGSIAGGPETNVGVLTPAITDLAGNPVSETRTNDETRFTIIMPDVVFDFGDAPTSYGTLVSDNGARHTIGTNGLPRLGDFIDSEDNGQPIGQDDAPISISISTAAPGGQPVIFTIDPLSIPQTVLATIDSMPIGGETLAINVGGRVQTFELVELNSNPTDLNIPVTFTDSESLSEIMTRLVTIIRGAIPQTDDGLLIAKNSDNSLTITSTDDEDGVLQGEFIADGTTYNVFTQRGTDPTNVQTQDVLGFLNPKDPAGTNVDVKVFGAGLLHAWIDFDQSGVFDADEQVVANLPVSGDPLVGSFNTLTVFTPSDAIVGNTWMRVRISESGNLLPTGVAIGGEVEDYSVQVISVDLPMPDDDTYSIDEDALLDTHAQMLPSISDGDVLPLNRFLPPQYIVGSLPTNGTLVSLDSNTGHFVYQPNPDFNGVDTFTYRLSTQPNENATTISLDSFATVTINVAPVNDAPGGSDQDFLALEDLPLTITADQLLVDAVGDATVVPPATGGVADPFLSEQNQVSSLRVVAVQGSGGTPITASNTASAAGNIAISSNGSGVNVRVNNAVDGDIFSLAFAGTSATFELVPVGGTATAGAVAVAIATGDTPATIASRLATQIGLAFAASGPAVSAAASGDTVSVSFTGQVVQTTPSNASVISVTPIAGGQAIDVLSVPTGTTGGTTPVTGDRLTINIAGQSRTYEFVAAGSAVTAGNIAVPLLAFADPSSAAARASAAANLAEAINDQFLSDDTGTLATIVDGTTNPNQLVLSYGVISAAKPFATSRGSAIALFDANGSLIELRYLSGQDLNRDNPPPATPALTDEFTYVIRDNGVSIDLTNNRFDYGTQADSLPATATIDVAPQNDPPELVADIISVGPLGPNAANVLTDWETFGGETPTEDQPLTIDPAFLLRNDSRGPTSAADESAPGSLNDTGLSVTSVAMLDGAQGTVELIGGQIIFTPATNIFGDVIFTYSAQDEGINESSTGTRALVPLTSVNGTVTVSVQPVNDAPVAFDRALSFTESSDPGTGPALTFTRDQLILGSAGETPATPGVFAPTLAAPFNESEQTAGLRVVAFTTTAGTVDAASLTGTGTETLTLASDNGGTFEFDFVDGIFTVGRLTTTADYNARTPFNATDTFSYVIADDGLTTDPQSNAQFNLPAERSDANPAVVTITVNQANDAPTFTLSSSSINILERDDSVGTTVPGFALNVLPGPASATDEINRQTVEFTFPASLNGPTTVPVGLFTRLPELTPDGILTVFPAPDAIGSATFVVQASDVETGTTGFVSRQALATFTVNVRPVNDAPRFSDTLDPRSDVRDADDAYTVAAGDSNGDGQIDDATIRYTLREDNTQANGVVEDYFIPLRRENLVGYSRVGLLDVFNVGPANEAGAFEGGSQLLEFLSAGTASSAGGLLRTTDRGGTLTPVFDNAGVLTGLNYRPPTDFNSSFAGVDSFTYLVRDDNPAGGETFDLAAAGLVPDRLTASNRVELFLTPVNDRPEFDAATLNISVQEDTQLIRFDNYAVNISAGPATTAFDEVDVNTGQVVEFTVTSLDFPLEESADFFSDYPTIDEQTGLLTFRSAPNVFGVFRFEVVLSDQNRDGTLSNNTTRGDLISSIPVTMTINVNPVNDPPIVDPNAAPLSFSILEDGLFEILVEGDNTSRGLLDVYFPGPNVGATNESANIAPRPGGNQSVSLGSPVPTQSAQGGSLQLVTTNGVTSLLYRPRANFVGTDSFIYTVVDDGVTVDSTGVVQNDPRIASNTVTFEVLPVNDAPQFSGAGNVVSDEDQGPITFANWATNVLAGPATATDETDGFRGTPAQGLQFVFTQTSPNLDLFETAPRAVFNETTGSWDLQYQTQPDANGIAFFEVVLQDNGPSDPGIGDVFLSSPPRTFSINVNAVNDPPTFSLVNGTITRPEDSGPFSTLQVSNISPGPGDESAQTVSFQIEPLSPEFAALFTEVPSINADGQLRFTPAPNANSVNLGPIPIRVTGRDSAGAEAATVQFNIVITEVNDAPRAVSDVFSGDEDTAFTITTAELLANDVDPDLLTNPSETVQLVLPANSLSVSGAKVTYNSTTGVITYDPTDATTLQSLPAGGSLVDSFAYSLVDAAGLNSNLVTVAINVTGINDAPTLVADSPTLNPDGPTIIRVLDNDNDIDGTIDVNSLQITLQPAFGSLAIQPDGSLIYTPFSSFGEEDIFQYTVADNLGLRSDVSTVTISSNASPIARDDVGGTFLGEATIINVTANDSDPDGTVDLASVTIVTQARRGEAVPLADGTIQYLPAPGFVGRDTFTYQVRDNDGRPSNIATVSVQVVASRLQNPDEFSDVNDDGFVTAIDALLIINRLSRDSDGDGRVPVTESDRGPNYFDVSGDQTITSLDALRVINHLSRINNRVGAELVSDVVTQSVVGIDVLKSNADPASEAFDQSIADEFTEWSSSAEAKIVDVSTVDSSFADDVIDLIADGHQPSDGNDALSALDAAFIDLM</sequence>
<gene>
    <name evidence="4" type="ORF">Poly51_50870</name>
</gene>